<feature type="chain" id="PRO_5039283332" evidence="4">
    <location>
        <begin position="26"/>
        <end position="525"/>
    </location>
</feature>
<comment type="similarity">
    <text evidence="1">Belongs to the bacterial solute-binding protein 5 family.</text>
</comment>
<dbReference type="PIRSF" id="PIRSF002741">
    <property type="entry name" value="MppA"/>
    <property type="match status" value="1"/>
</dbReference>
<dbReference type="PROSITE" id="PS51257">
    <property type="entry name" value="PROKAR_LIPOPROTEIN"/>
    <property type="match status" value="1"/>
</dbReference>
<reference evidence="6 7" key="1">
    <citation type="submission" date="2020-02" db="EMBL/GenBank/DDBJ databases">
        <authorList>
            <person name="Li X.-J."/>
            <person name="Feng X.-M."/>
        </authorList>
    </citation>
    <scope>NUCLEOTIDE SEQUENCE [LARGE SCALE GENOMIC DNA]</scope>
    <source>
        <strain evidence="6 7">CGMCC 4.7225</strain>
    </source>
</reference>
<keyword evidence="3 4" id="KW-0732">Signal</keyword>
<dbReference type="PANTHER" id="PTHR30290:SF9">
    <property type="entry name" value="OLIGOPEPTIDE-BINDING PROTEIN APPA"/>
    <property type="match status" value="1"/>
</dbReference>
<dbReference type="AlphaFoldDB" id="A0A6N9YPM2"/>
<accession>A0A6N9YPM2</accession>
<evidence type="ECO:0000259" key="5">
    <source>
        <dbReference type="Pfam" id="PF00496"/>
    </source>
</evidence>
<evidence type="ECO:0000256" key="1">
    <source>
        <dbReference type="ARBA" id="ARBA00005695"/>
    </source>
</evidence>
<dbReference type="EMBL" id="JAAGOB010000008">
    <property type="protein sequence ID" value="NED96769.1"/>
    <property type="molecule type" value="Genomic_DNA"/>
</dbReference>
<dbReference type="InterPro" id="IPR039424">
    <property type="entry name" value="SBP_5"/>
</dbReference>
<dbReference type="Proteomes" id="UP000469185">
    <property type="component" value="Unassembled WGS sequence"/>
</dbReference>
<dbReference type="InterPro" id="IPR000914">
    <property type="entry name" value="SBP_5_dom"/>
</dbReference>
<dbReference type="Gene3D" id="3.40.190.10">
    <property type="entry name" value="Periplasmic binding protein-like II"/>
    <property type="match status" value="1"/>
</dbReference>
<feature type="domain" description="Solute-binding protein family 5" evidence="5">
    <location>
        <begin position="96"/>
        <end position="448"/>
    </location>
</feature>
<dbReference type="Gene3D" id="3.10.105.10">
    <property type="entry name" value="Dipeptide-binding Protein, Domain 3"/>
    <property type="match status" value="1"/>
</dbReference>
<name>A0A6N9YPM2_9ACTN</name>
<dbReference type="CDD" id="cd00995">
    <property type="entry name" value="PBP2_NikA_DppA_OppA_like"/>
    <property type="match status" value="1"/>
</dbReference>
<feature type="signal peptide" evidence="4">
    <location>
        <begin position="1"/>
        <end position="25"/>
    </location>
</feature>
<evidence type="ECO:0000313" key="7">
    <source>
        <dbReference type="Proteomes" id="UP000469185"/>
    </source>
</evidence>
<organism evidence="6 7">
    <name type="scientific">Phytoactinopolyspora alkaliphila</name>
    <dbReference type="NCBI Taxonomy" id="1783498"/>
    <lineage>
        <taxon>Bacteria</taxon>
        <taxon>Bacillati</taxon>
        <taxon>Actinomycetota</taxon>
        <taxon>Actinomycetes</taxon>
        <taxon>Jiangellales</taxon>
        <taxon>Jiangellaceae</taxon>
        <taxon>Phytoactinopolyspora</taxon>
    </lineage>
</organism>
<evidence type="ECO:0000256" key="3">
    <source>
        <dbReference type="ARBA" id="ARBA00022729"/>
    </source>
</evidence>
<protein>
    <submittedName>
        <fullName evidence="6">ABC transporter substrate-binding protein</fullName>
    </submittedName>
</protein>
<dbReference type="Gene3D" id="3.90.76.10">
    <property type="entry name" value="Dipeptide-binding Protein, Domain 1"/>
    <property type="match status" value="1"/>
</dbReference>
<dbReference type="PANTHER" id="PTHR30290">
    <property type="entry name" value="PERIPLASMIC BINDING COMPONENT OF ABC TRANSPORTER"/>
    <property type="match status" value="1"/>
</dbReference>
<evidence type="ECO:0000313" key="6">
    <source>
        <dbReference type="EMBL" id="NED96769.1"/>
    </source>
</evidence>
<evidence type="ECO:0000256" key="4">
    <source>
        <dbReference type="SAM" id="SignalP"/>
    </source>
</evidence>
<dbReference type="GO" id="GO:1904680">
    <property type="term" value="F:peptide transmembrane transporter activity"/>
    <property type="evidence" value="ECO:0007669"/>
    <property type="project" value="TreeGrafter"/>
</dbReference>
<proteinExistence type="inferred from homology"/>
<sequence length="525" mass="57002">MTMRGKLRWCIGAATAAVLIAACSANEVPGENNAAAGDGDADSPGDAGGDDSVRFLIAENFWADWVPYQSTAQSQARLETHIYDTLLQFPSGELDQPEPALATEWEQVDATTWEFTLRDDVTFHDGSPFTADDVKASVELASGATDTDTVLQTRWVPTTGEVVDDHTIRLVTERPFASLLNAVRQTPIVSSEDIEEGSDALAQNPNGTGPFRLVDESETKKSMEANQDYWAGPPEIERLEWEFVGDPQTRVSALLAGQADVIDRVPAEQHATIEEADGYSLISATASEQVNLWSIPGRVPEWDDSPELRRAVMLAIDRQALVDSLVMGESVVADSFAPQATLHHTSGSPAYDQDLDEARRLVQEAGAEGLEFELWVASGFLPRAEQVGEAIAANLNEIGLNVRVVPSDVAGLVDDSNSESGSGLLYHLSWSSGGDPDAALGIYATPNRWTAGDDTIDQLVADGKTTVDPDERAAVYAELQAYLWEELPHIPLYNSDFTVAYSDRVRELRVLPNYETNFYPASIGE</sequence>
<comment type="caution">
    <text evidence="6">The sequence shown here is derived from an EMBL/GenBank/DDBJ whole genome shotgun (WGS) entry which is preliminary data.</text>
</comment>
<dbReference type="SUPFAM" id="SSF53850">
    <property type="entry name" value="Periplasmic binding protein-like II"/>
    <property type="match status" value="1"/>
</dbReference>
<dbReference type="Pfam" id="PF00496">
    <property type="entry name" value="SBP_bac_5"/>
    <property type="match status" value="1"/>
</dbReference>
<dbReference type="GO" id="GO:0043190">
    <property type="term" value="C:ATP-binding cassette (ABC) transporter complex"/>
    <property type="evidence" value="ECO:0007669"/>
    <property type="project" value="InterPro"/>
</dbReference>
<keyword evidence="7" id="KW-1185">Reference proteome</keyword>
<dbReference type="GO" id="GO:0015833">
    <property type="term" value="P:peptide transport"/>
    <property type="evidence" value="ECO:0007669"/>
    <property type="project" value="TreeGrafter"/>
</dbReference>
<evidence type="ECO:0000256" key="2">
    <source>
        <dbReference type="ARBA" id="ARBA00022448"/>
    </source>
</evidence>
<dbReference type="GO" id="GO:0042597">
    <property type="term" value="C:periplasmic space"/>
    <property type="evidence" value="ECO:0007669"/>
    <property type="project" value="UniProtKB-ARBA"/>
</dbReference>
<keyword evidence="2" id="KW-0813">Transport</keyword>
<dbReference type="InterPro" id="IPR030678">
    <property type="entry name" value="Peptide/Ni-bd"/>
</dbReference>
<gene>
    <name evidence="6" type="ORF">G1H11_15780</name>
</gene>